<comment type="caution">
    <text evidence="1">The sequence shown here is derived from an EMBL/GenBank/DDBJ whole genome shotgun (WGS) entry which is preliminary data.</text>
</comment>
<dbReference type="EMBL" id="JAULSY010000130">
    <property type="protein sequence ID" value="KAK0663452.1"/>
    <property type="molecule type" value="Genomic_DNA"/>
</dbReference>
<sequence length="57" mass="6927">YINYKVTGFYFIILNLIKPFYNNVFFKTLYYNLIAGTIIKDVTYRYIKNTLIIDFIL</sequence>
<gene>
    <name evidence="1" type="ORF">QBC41DRAFT_234475</name>
</gene>
<dbReference type="Proteomes" id="UP001174997">
    <property type="component" value="Unassembled WGS sequence"/>
</dbReference>
<name>A0AA39Z3F9_9PEZI</name>
<organism evidence="1 2">
    <name type="scientific">Cercophora samala</name>
    <dbReference type="NCBI Taxonomy" id="330535"/>
    <lineage>
        <taxon>Eukaryota</taxon>
        <taxon>Fungi</taxon>
        <taxon>Dikarya</taxon>
        <taxon>Ascomycota</taxon>
        <taxon>Pezizomycotina</taxon>
        <taxon>Sordariomycetes</taxon>
        <taxon>Sordariomycetidae</taxon>
        <taxon>Sordariales</taxon>
        <taxon>Lasiosphaeriaceae</taxon>
        <taxon>Cercophora</taxon>
    </lineage>
</organism>
<reference evidence="1" key="1">
    <citation type="submission" date="2023-06" db="EMBL/GenBank/DDBJ databases">
        <title>Genome-scale phylogeny and comparative genomics of the fungal order Sordariales.</title>
        <authorList>
            <consortium name="Lawrence Berkeley National Laboratory"/>
            <person name="Hensen N."/>
            <person name="Bonometti L."/>
            <person name="Westerberg I."/>
            <person name="Brannstrom I.O."/>
            <person name="Guillou S."/>
            <person name="Cros-Aarteil S."/>
            <person name="Calhoun S."/>
            <person name="Haridas S."/>
            <person name="Kuo A."/>
            <person name="Mondo S."/>
            <person name="Pangilinan J."/>
            <person name="Riley R."/>
            <person name="Labutti K."/>
            <person name="Andreopoulos B."/>
            <person name="Lipzen A."/>
            <person name="Chen C."/>
            <person name="Yanf M."/>
            <person name="Daum C."/>
            <person name="Ng V."/>
            <person name="Clum A."/>
            <person name="Steindorff A."/>
            <person name="Ohm R."/>
            <person name="Martin F."/>
            <person name="Silar P."/>
            <person name="Natvig D."/>
            <person name="Lalanne C."/>
            <person name="Gautier V."/>
            <person name="Ament-Velasquez S.L."/>
            <person name="Kruys A."/>
            <person name="Hutchinson M.I."/>
            <person name="Powell A.J."/>
            <person name="Barry K."/>
            <person name="Miller A.N."/>
            <person name="Grigoriev I.V."/>
            <person name="Debuchy R."/>
            <person name="Gladieux P."/>
            <person name="Thoren M.H."/>
            <person name="Johannesson H."/>
        </authorList>
    </citation>
    <scope>NUCLEOTIDE SEQUENCE</scope>
    <source>
        <strain evidence="1">CBS 307.81</strain>
    </source>
</reference>
<accession>A0AA39Z3F9</accession>
<proteinExistence type="predicted"/>
<dbReference type="AlphaFoldDB" id="A0AA39Z3F9"/>
<keyword evidence="2" id="KW-1185">Reference proteome</keyword>
<evidence type="ECO:0000313" key="1">
    <source>
        <dbReference type="EMBL" id="KAK0663452.1"/>
    </source>
</evidence>
<protein>
    <submittedName>
        <fullName evidence="1">Uncharacterized protein</fullName>
    </submittedName>
</protein>
<evidence type="ECO:0000313" key="2">
    <source>
        <dbReference type="Proteomes" id="UP001174997"/>
    </source>
</evidence>
<feature type="non-terminal residue" evidence="1">
    <location>
        <position position="1"/>
    </location>
</feature>